<dbReference type="EMBL" id="JANVFO010000003">
    <property type="protein sequence ID" value="KAJ3736923.1"/>
    <property type="molecule type" value="Genomic_DNA"/>
</dbReference>
<feature type="region of interest" description="Disordered" evidence="1">
    <location>
        <begin position="191"/>
        <end position="240"/>
    </location>
</feature>
<protein>
    <recommendedName>
        <fullName evidence="2">Transcription regulator Rua1 C-terminal domain-containing protein</fullName>
    </recommendedName>
</protein>
<proteinExistence type="predicted"/>
<sequence length="468" mass="51274">MTKMSSDGMTPSLDYPRSVSSSSSGSAMPTSPLTSNVANFYRFKHGGIYGLPCDASENQNDVSPIIHRSPARSPTSFRLRPAEFTKEMVNESNGISSLEKEKSPVDTSPTDSTAASAAAATALSPLTPVTDDESIADPSFMKDIIPQNVPSSLAIHSARKRSYDLADSPSPACPPKRARSNYLLALKEKERLARQGDNGSSDTFSSPEKPLSEARPDQPSAVAGPSRPVHQPSASTSSAATETALVFTQRTFPREIIVDNKPATLEISDDIFPLFYRRFPAGSYFKVQDSSECTLFKKIHPGGIYNPPRNAFDLYTPRFVKGKGKDKMGMCPICIEDVERGGEGKKVWLAMKFSAYNYHMQYSHGISASSSMPFSPPLAFRMTSRASNHKSEKTTMKEGKCHKCMKWVPVEGIKDVEVKVKELFWWKHAAACHSSTVIEGETDVFEDDEVYAKLKALGPAAETSTRKR</sequence>
<feature type="compositionally biased region" description="Low complexity" evidence="1">
    <location>
        <begin position="105"/>
        <end position="118"/>
    </location>
</feature>
<feature type="region of interest" description="Disordered" evidence="1">
    <location>
        <begin position="1"/>
        <end position="33"/>
    </location>
</feature>
<name>A0AA38N599_9AGAR</name>
<dbReference type="Proteomes" id="UP001176059">
    <property type="component" value="Unassembled WGS sequence"/>
</dbReference>
<evidence type="ECO:0000313" key="4">
    <source>
        <dbReference type="Proteomes" id="UP001176059"/>
    </source>
</evidence>
<feature type="domain" description="Transcription regulator Rua1 C-terminal" evidence="2">
    <location>
        <begin position="310"/>
        <end position="433"/>
    </location>
</feature>
<feature type="region of interest" description="Disordered" evidence="1">
    <location>
        <begin position="90"/>
        <end position="118"/>
    </location>
</feature>
<comment type="caution">
    <text evidence="3">The sequence shown here is derived from an EMBL/GenBank/DDBJ whole genome shotgun (WGS) entry which is preliminary data.</text>
</comment>
<keyword evidence="4" id="KW-1185">Reference proteome</keyword>
<feature type="compositionally biased region" description="Polar residues" evidence="1">
    <location>
        <begin position="197"/>
        <end position="206"/>
    </location>
</feature>
<organism evidence="3 4">
    <name type="scientific">Lentinula guzmanii</name>
    <dbReference type="NCBI Taxonomy" id="2804957"/>
    <lineage>
        <taxon>Eukaryota</taxon>
        <taxon>Fungi</taxon>
        <taxon>Dikarya</taxon>
        <taxon>Basidiomycota</taxon>
        <taxon>Agaricomycotina</taxon>
        <taxon>Agaricomycetes</taxon>
        <taxon>Agaricomycetidae</taxon>
        <taxon>Agaricales</taxon>
        <taxon>Marasmiineae</taxon>
        <taxon>Omphalotaceae</taxon>
        <taxon>Lentinula</taxon>
    </lineage>
</organism>
<evidence type="ECO:0000259" key="2">
    <source>
        <dbReference type="Pfam" id="PF14616"/>
    </source>
</evidence>
<reference evidence="3" key="2">
    <citation type="journal article" date="2023" name="Proc. Natl. Acad. Sci. U.S.A.">
        <title>A global phylogenomic analysis of the shiitake genus Lentinula.</title>
        <authorList>
            <person name="Sierra-Patev S."/>
            <person name="Min B."/>
            <person name="Naranjo-Ortiz M."/>
            <person name="Looney B."/>
            <person name="Konkel Z."/>
            <person name="Slot J.C."/>
            <person name="Sakamoto Y."/>
            <person name="Steenwyk J.L."/>
            <person name="Rokas A."/>
            <person name="Carro J."/>
            <person name="Camarero S."/>
            <person name="Ferreira P."/>
            <person name="Molpeceres G."/>
            <person name="Ruiz-Duenas F.J."/>
            <person name="Serrano A."/>
            <person name="Henrissat B."/>
            <person name="Drula E."/>
            <person name="Hughes K.W."/>
            <person name="Mata J.L."/>
            <person name="Ishikawa N.K."/>
            <person name="Vargas-Isla R."/>
            <person name="Ushijima S."/>
            <person name="Smith C.A."/>
            <person name="Donoghue J."/>
            <person name="Ahrendt S."/>
            <person name="Andreopoulos W."/>
            <person name="He G."/>
            <person name="LaButti K."/>
            <person name="Lipzen A."/>
            <person name="Ng V."/>
            <person name="Riley R."/>
            <person name="Sandor L."/>
            <person name="Barry K."/>
            <person name="Martinez A.T."/>
            <person name="Xiao Y."/>
            <person name="Gibbons J.G."/>
            <person name="Terashima K."/>
            <person name="Grigoriev I.V."/>
            <person name="Hibbett D."/>
        </authorList>
    </citation>
    <scope>NUCLEOTIDE SEQUENCE</scope>
    <source>
        <strain evidence="3">ET3784</strain>
    </source>
</reference>
<dbReference type="Pfam" id="PF14616">
    <property type="entry name" value="Rua1_C"/>
    <property type="match status" value="1"/>
</dbReference>
<dbReference type="PANTHER" id="PTHR28125:SF2">
    <property type="entry name" value="MEIOTIC EXPRESSION UP-REGULATED PROTEIN 26"/>
    <property type="match status" value="1"/>
</dbReference>
<dbReference type="AlphaFoldDB" id="A0AA38N599"/>
<evidence type="ECO:0000313" key="3">
    <source>
        <dbReference type="EMBL" id="KAJ3736923.1"/>
    </source>
</evidence>
<reference evidence="3" key="1">
    <citation type="submission" date="2022-08" db="EMBL/GenBank/DDBJ databases">
        <authorList>
            <consortium name="DOE Joint Genome Institute"/>
            <person name="Min B."/>
            <person name="Sierra-Patev S."/>
            <person name="Naranjo-Ortiz M."/>
            <person name="Looney B."/>
            <person name="Konkel Z."/>
            <person name="Slot J.C."/>
            <person name="Sakamoto Y."/>
            <person name="Steenwyk J.L."/>
            <person name="Rokas A."/>
            <person name="Carro J."/>
            <person name="Camarero S."/>
            <person name="Ferreira P."/>
            <person name="Molpeceres G."/>
            <person name="Ruiz-duenas F.J."/>
            <person name="Serrano A."/>
            <person name="Henrissat B."/>
            <person name="Drula E."/>
            <person name="Hughes K.W."/>
            <person name="Mata J.L."/>
            <person name="Ishikawa N.K."/>
            <person name="Vargas-Isla R."/>
            <person name="Ushijima S."/>
            <person name="Smith C.A."/>
            <person name="Ahrendt S."/>
            <person name="Andreopoulos W."/>
            <person name="He G."/>
            <person name="LaButti K."/>
            <person name="Lipzen A."/>
            <person name="Ng V."/>
            <person name="Riley R."/>
            <person name="Sandor L."/>
            <person name="Barry K."/>
            <person name="Martinez A.T."/>
            <person name="Xiao Y."/>
            <person name="Gibbons J.G."/>
            <person name="Terashima K."/>
            <person name="Hibbett D.S."/>
            <person name="Grigoriev I.V."/>
        </authorList>
    </citation>
    <scope>NUCLEOTIDE SEQUENCE</scope>
    <source>
        <strain evidence="3">ET3784</strain>
    </source>
</reference>
<evidence type="ECO:0000256" key="1">
    <source>
        <dbReference type="SAM" id="MobiDB-lite"/>
    </source>
</evidence>
<feature type="compositionally biased region" description="Low complexity" evidence="1">
    <location>
        <begin position="11"/>
        <end position="32"/>
    </location>
</feature>
<dbReference type="PANTHER" id="PTHR28125">
    <property type="entry name" value="MEIOTIC EXPRESSION UP-REGULATED PROTEIN 26"/>
    <property type="match status" value="1"/>
</dbReference>
<dbReference type="InterPro" id="IPR028012">
    <property type="entry name" value="Rua1_C"/>
</dbReference>
<accession>A0AA38N599</accession>
<gene>
    <name evidence="3" type="ORF">DFJ43DRAFT_1048453</name>
</gene>